<proteinExistence type="predicted"/>
<dbReference type="WBParaSite" id="ES5_v2.g21445.t1">
    <property type="protein sequence ID" value="ES5_v2.g21445.t1"/>
    <property type="gene ID" value="ES5_v2.g21445"/>
</dbReference>
<sequence>MSSYCEAFVKKLNDENAKFIGSNSKLPFKFEIKKDKNMTVIENVFEALGAVTGMGDSKSKFSFMSPRLFSILPAANSDKRKHLLSPTLFSFYEKDGFFPLPDILKKFNVEQGAEKDWLETLLDISGTTGTLEKIVKDMEPQMKEMNEKVYPAILEIQNIEENWRLVSQSYTNEQQNDMKENGYAFLEPEQMQLLYSRGSQSKLNIDFNEYAKLSKEERQKRIDADIRQLAKMNVKEEEEKFNKYKKRRKRQVEVHENGEITTNAAGPHHDYSQEADDGHGGHAEHGPIHFITLEPWAFGSKIGHGAALEAITLSPHAFFTEILMPEALILQTLGPRAFIPSILSPNALMGRILSPAAFRAEVLSPRALTAFILTPEALIAEVLSPKFLELRILSPEALIIEVLSPSIIAPRILSPEAGAILILSPFILSPRVLSGHALTVEVLSPHLLGGDHSEHEDHDMGKPHDHKPGENVEVHDLLGQGEHGHETEHGHAPGHQDEHGPPIHPIVSEGGHGALVDQEVTTTPTVAIETTNHDSSADGFQPQVEVHNHDDDESLLQFN</sequence>
<evidence type="ECO:0000313" key="2">
    <source>
        <dbReference type="WBParaSite" id="ES5_v2.g21445.t1"/>
    </source>
</evidence>
<accession>A0AC34FVK2</accession>
<name>A0AC34FVK2_9BILA</name>
<evidence type="ECO:0000313" key="1">
    <source>
        <dbReference type="Proteomes" id="UP000887579"/>
    </source>
</evidence>
<organism evidence="1 2">
    <name type="scientific">Panagrolaimus sp. ES5</name>
    <dbReference type="NCBI Taxonomy" id="591445"/>
    <lineage>
        <taxon>Eukaryota</taxon>
        <taxon>Metazoa</taxon>
        <taxon>Ecdysozoa</taxon>
        <taxon>Nematoda</taxon>
        <taxon>Chromadorea</taxon>
        <taxon>Rhabditida</taxon>
        <taxon>Tylenchina</taxon>
        <taxon>Panagrolaimomorpha</taxon>
        <taxon>Panagrolaimoidea</taxon>
        <taxon>Panagrolaimidae</taxon>
        <taxon>Panagrolaimus</taxon>
    </lineage>
</organism>
<protein>
    <submittedName>
        <fullName evidence="2">Uncharacterized protein</fullName>
    </submittedName>
</protein>
<reference evidence="2" key="1">
    <citation type="submission" date="2022-11" db="UniProtKB">
        <authorList>
            <consortium name="WormBaseParasite"/>
        </authorList>
    </citation>
    <scope>IDENTIFICATION</scope>
</reference>
<dbReference type="Proteomes" id="UP000887579">
    <property type="component" value="Unplaced"/>
</dbReference>